<dbReference type="InParanoid" id="A0A1Y2BHB8"/>
<evidence type="ECO:0000259" key="4">
    <source>
        <dbReference type="Pfam" id="PF12955"/>
    </source>
</evidence>
<gene>
    <name evidence="5" type="ORF">BCR39DRAFT_491169</name>
</gene>
<name>A0A1Y2BHB8_9TREE</name>
<evidence type="ECO:0000313" key="6">
    <source>
        <dbReference type="Proteomes" id="UP000193986"/>
    </source>
</evidence>
<sequence length="411" mass="43548">MRIIAIAALIAAPLISAVSQQPLQVYLHPSPSSPAHLTSAPTLSASQAKAVLAHHLGENIGDFEEIPQDESLWGHLVSMWSGNEDADRRARVVVIEGGVMSQDVIPTTLGQSPSFYLEEDSSSRALLAPYLQRASNFMHTLLKSLPSLSKSFKDTFELAGTKAAATLGRELSAFTALADSIPWLERLKDSHPWDAITISGLGHVDRHDEVWETGRAGVKAGLEAMSQPDSPPLLVIIIPSTSTRSSSHIVSRQIDDGDDGDDDDEDPVPGDEEPEEPQQPGDDDDDDDDEGEGDGDDEGSPEEPSGNGTLAQSCYTSNDSCSASTSCNGRGACALKLTTADGECWGCKCASGFAGVECQKEDYSVPFVILIFSTILLLGLLVGSVMLLMTVGDTKLPSTLTLAVGGHMKSS</sequence>
<dbReference type="Pfam" id="PF12955">
    <property type="entry name" value="Vps3844_C"/>
    <property type="match status" value="1"/>
</dbReference>
<feature type="transmembrane region" description="Helical" evidence="2">
    <location>
        <begin position="367"/>
        <end position="389"/>
    </location>
</feature>
<feature type="domain" description="Vacuolar sorting protein Vps3844 C-terminal" evidence="4">
    <location>
        <begin position="314"/>
        <end position="401"/>
    </location>
</feature>
<feature type="signal peptide" evidence="3">
    <location>
        <begin position="1"/>
        <end position="19"/>
    </location>
</feature>
<dbReference type="PANTHER" id="PTHR36853:SF1">
    <property type="entry name" value="DUF3844 DOMAIN-CONTAINING PROTEIN"/>
    <property type="match status" value="1"/>
</dbReference>
<dbReference type="PANTHER" id="PTHR36853">
    <property type="entry name" value="EXPRESSED PROTEIN"/>
    <property type="match status" value="1"/>
</dbReference>
<accession>A0A1Y2BHB8</accession>
<reference evidence="5 6" key="1">
    <citation type="submission" date="2016-07" db="EMBL/GenBank/DDBJ databases">
        <title>Pervasive Adenine N6-methylation of Active Genes in Fungi.</title>
        <authorList>
            <consortium name="DOE Joint Genome Institute"/>
            <person name="Mondo S.J."/>
            <person name="Dannebaum R.O."/>
            <person name="Kuo R.C."/>
            <person name="Labutti K."/>
            <person name="Haridas S."/>
            <person name="Kuo A."/>
            <person name="Salamov A."/>
            <person name="Ahrendt S.R."/>
            <person name="Lipzen A."/>
            <person name="Sullivan W."/>
            <person name="Andreopoulos W.B."/>
            <person name="Clum A."/>
            <person name="Lindquist E."/>
            <person name="Daum C."/>
            <person name="Ramamoorthy G.K."/>
            <person name="Gryganskyi A."/>
            <person name="Culley D."/>
            <person name="Magnuson J.K."/>
            <person name="James T.Y."/>
            <person name="O'Malley M.A."/>
            <person name="Stajich J.E."/>
            <person name="Spatafora J.W."/>
            <person name="Visel A."/>
            <person name="Grigoriev I.V."/>
        </authorList>
    </citation>
    <scope>NUCLEOTIDE SEQUENCE [LARGE SCALE GENOMIC DNA]</scope>
    <source>
        <strain evidence="5 6">68-887.2</strain>
    </source>
</reference>
<dbReference type="AlphaFoldDB" id="A0A1Y2BHB8"/>
<dbReference type="InterPro" id="IPR024382">
    <property type="entry name" value="Vps3844_C"/>
</dbReference>
<organism evidence="5 6">
    <name type="scientific">Naematelia encephala</name>
    <dbReference type="NCBI Taxonomy" id="71784"/>
    <lineage>
        <taxon>Eukaryota</taxon>
        <taxon>Fungi</taxon>
        <taxon>Dikarya</taxon>
        <taxon>Basidiomycota</taxon>
        <taxon>Agaricomycotina</taxon>
        <taxon>Tremellomycetes</taxon>
        <taxon>Tremellales</taxon>
        <taxon>Naemateliaceae</taxon>
        <taxon>Naematelia</taxon>
    </lineage>
</organism>
<feature type="region of interest" description="Disordered" evidence="1">
    <location>
        <begin position="245"/>
        <end position="311"/>
    </location>
</feature>
<evidence type="ECO:0000256" key="2">
    <source>
        <dbReference type="SAM" id="Phobius"/>
    </source>
</evidence>
<dbReference type="OrthoDB" id="5583277at2759"/>
<dbReference type="EMBL" id="MCFC01000004">
    <property type="protein sequence ID" value="ORY33980.1"/>
    <property type="molecule type" value="Genomic_DNA"/>
</dbReference>
<dbReference type="InterPro" id="IPR053065">
    <property type="entry name" value="Archenteron_Induction-Rel"/>
</dbReference>
<keyword evidence="2" id="KW-1133">Transmembrane helix</keyword>
<dbReference type="STRING" id="71784.A0A1Y2BHB8"/>
<proteinExistence type="predicted"/>
<comment type="caution">
    <text evidence="5">The sequence shown here is derived from an EMBL/GenBank/DDBJ whole genome shotgun (WGS) entry which is preliminary data.</text>
</comment>
<evidence type="ECO:0000256" key="3">
    <source>
        <dbReference type="SAM" id="SignalP"/>
    </source>
</evidence>
<keyword evidence="2" id="KW-0472">Membrane</keyword>
<evidence type="ECO:0000313" key="5">
    <source>
        <dbReference type="EMBL" id="ORY33980.1"/>
    </source>
</evidence>
<feature type="chain" id="PRO_5012124096" description="Vacuolar sorting protein Vps3844 C-terminal domain-containing protein" evidence="3">
    <location>
        <begin position="20"/>
        <end position="411"/>
    </location>
</feature>
<keyword evidence="3" id="KW-0732">Signal</keyword>
<dbReference type="Proteomes" id="UP000193986">
    <property type="component" value="Unassembled WGS sequence"/>
</dbReference>
<protein>
    <recommendedName>
        <fullName evidence="4">Vacuolar sorting protein Vps3844 C-terminal domain-containing protein</fullName>
    </recommendedName>
</protein>
<dbReference type="GO" id="GO:0005783">
    <property type="term" value="C:endoplasmic reticulum"/>
    <property type="evidence" value="ECO:0007669"/>
    <property type="project" value="TreeGrafter"/>
</dbReference>
<feature type="compositionally biased region" description="Acidic residues" evidence="1">
    <location>
        <begin position="256"/>
        <end position="301"/>
    </location>
</feature>
<keyword evidence="2" id="KW-0812">Transmembrane</keyword>
<keyword evidence="6" id="KW-1185">Reference proteome</keyword>
<evidence type="ECO:0000256" key="1">
    <source>
        <dbReference type="SAM" id="MobiDB-lite"/>
    </source>
</evidence>